<proteinExistence type="predicted"/>
<dbReference type="EMBL" id="KZ821267">
    <property type="protein sequence ID" value="PYH41223.1"/>
    <property type="molecule type" value="Genomic_DNA"/>
</dbReference>
<organism evidence="1 2">
    <name type="scientific">Aspergillus saccharolyticus JOP 1030-1</name>
    <dbReference type="NCBI Taxonomy" id="1450539"/>
    <lineage>
        <taxon>Eukaryota</taxon>
        <taxon>Fungi</taxon>
        <taxon>Dikarya</taxon>
        <taxon>Ascomycota</taxon>
        <taxon>Pezizomycotina</taxon>
        <taxon>Eurotiomycetes</taxon>
        <taxon>Eurotiomycetidae</taxon>
        <taxon>Eurotiales</taxon>
        <taxon>Aspergillaceae</taxon>
        <taxon>Aspergillus</taxon>
        <taxon>Aspergillus subgen. Circumdati</taxon>
    </lineage>
</organism>
<dbReference type="GeneID" id="37072111"/>
<dbReference type="Proteomes" id="UP000248349">
    <property type="component" value="Unassembled WGS sequence"/>
</dbReference>
<evidence type="ECO:0000313" key="2">
    <source>
        <dbReference type="Proteomes" id="UP000248349"/>
    </source>
</evidence>
<gene>
    <name evidence="1" type="ORF">BP01DRAFT_182791</name>
</gene>
<sequence>MHVLLGLAVGLSFSSRESNRWYTLFAVLEHGRLRRSAVCDPLKGRALPKINGMVFIGQMGRQVGDSLLFKGTATHAHNSHSRSFVDKVESRAVVSSIVSVKFNPLSAGIGKRIFVWIDLHDGMPCAVYVGASYHFQG</sequence>
<dbReference type="RefSeq" id="XP_025427205.1">
    <property type="nucleotide sequence ID" value="XM_025570883.1"/>
</dbReference>
<keyword evidence="2" id="KW-1185">Reference proteome</keyword>
<protein>
    <submittedName>
        <fullName evidence="1">Uncharacterized protein</fullName>
    </submittedName>
</protein>
<name>A0A318Z932_9EURO</name>
<dbReference type="AlphaFoldDB" id="A0A318Z932"/>
<accession>A0A318Z932</accession>
<evidence type="ECO:0000313" key="1">
    <source>
        <dbReference type="EMBL" id="PYH41223.1"/>
    </source>
</evidence>
<reference evidence="1 2" key="1">
    <citation type="submission" date="2016-12" db="EMBL/GenBank/DDBJ databases">
        <title>The genomes of Aspergillus section Nigri reveals drivers in fungal speciation.</title>
        <authorList>
            <consortium name="DOE Joint Genome Institute"/>
            <person name="Vesth T.C."/>
            <person name="Nybo J."/>
            <person name="Theobald S."/>
            <person name="Brandl J."/>
            <person name="Frisvad J.C."/>
            <person name="Nielsen K.F."/>
            <person name="Lyhne E.K."/>
            <person name="Kogle M.E."/>
            <person name="Kuo A."/>
            <person name="Riley R."/>
            <person name="Clum A."/>
            <person name="Nolan M."/>
            <person name="Lipzen A."/>
            <person name="Salamov A."/>
            <person name="Henrissat B."/>
            <person name="Wiebenga A."/>
            <person name="De Vries R.P."/>
            <person name="Grigoriev I.V."/>
            <person name="Mortensen U.H."/>
            <person name="Andersen M.R."/>
            <person name="Baker S.E."/>
        </authorList>
    </citation>
    <scope>NUCLEOTIDE SEQUENCE [LARGE SCALE GENOMIC DNA]</scope>
    <source>
        <strain evidence="1 2">JOP 1030-1</strain>
    </source>
</reference>